<dbReference type="AlphaFoldDB" id="A8H4W1"/>
<evidence type="ECO:0000313" key="2">
    <source>
        <dbReference type="Proteomes" id="UP000002608"/>
    </source>
</evidence>
<dbReference type="Proteomes" id="UP000002608">
    <property type="component" value="Chromosome"/>
</dbReference>
<gene>
    <name evidence="1" type="ordered locus">Spea_2278</name>
</gene>
<dbReference type="RefSeq" id="WP_012155514.1">
    <property type="nucleotide sequence ID" value="NC_009901.1"/>
</dbReference>
<accession>A8H4W1</accession>
<dbReference type="SUPFAM" id="SSF53254">
    <property type="entry name" value="Phosphoglycerate mutase-like"/>
    <property type="match status" value="1"/>
</dbReference>
<dbReference type="HOGENOM" id="CLU_2425285_0_0_6"/>
<dbReference type="KEGG" id="spl:Spea_2278"/>
<dbReference type="OrthoDB" id="9781415at2"/>
<protein>
    <recommendedName>
        <fullName evidence="3">Phosphoglycerate mutase</fullName>
    </recommendedName>
</protein>
<sequence length="91" mass="9836">MFYEKLSSGKPLGRFSANHIAIKHAESATPVLGRVERFFASIESLGINTLVVIGHGEWLRVLQNVASGVALGRNSKKFPQTVSILSLLCNG</sequence>
<evidence type="ECO:0000313" key="1">
    <source>
        <dbReference type="EMBL" id="ABV87598.1"/>
    </source>
</evidence>
<evidence type="ECO:0008006" key="3">
    <source>
        <dbReference type="Google" id="ProtNLM"/>
    </source>
</evidence>
<keyword evidence="2" id="KW-1185">Reference proteome</keyword>
<name>A8H4W1_SHEPA</name>
<dbReference type="InterPro" id="IPR029033">
    <property type="entry name" value="His_PPase_superfam"/>
</dbReference>
<proteinExistence type="predicted"/>
<dbReference type="EMBL" id="CP000851">
    <property type="protein sequence ID" value="ABV87598.1"/>
    <property type="molecule type" value="Genomic_DNA"/>
</dbReference>
<organism evidence="1 2">
    <name type="scientific">Shewanella pealeana (strain ATCC 700345 / ANG-SQ1)</name>
    <dbReference type="NCBI Taxonomy" id="398579"/>
    <lineage>
        <taxon>Bacteria</taxon>
        <taxon>Pseudomonadati</taxon>
        <taxon>Pseudomonadota</taxon>
        <taxon>Gammaproteobacteria</taxon>
        <taxon>Alteromonadales</taxon>
        <taxon>Shewanellaceae</taxon>
        <taxon>Shewanella</taxon>
    </lineage>
</organism>
<reference evidence="1 2" key="1">
    <citation type="submission" date="2007-10" db="EMBL/GenBank/DDBJ databases">
        <title>Complete sequence of Shewanella pealeana ATCC 700345.</title>
        <authorList>
            <consortium name="US DOE Joint Genome Institute"/>
            <person name="Copeland A."/>
            <person name="Lucas S."/>
            <person name="Lapidus A."/>
            <person name="Barry K."/>
            <person name="Glavina del Rio T."/>
            <person name="Dalin E."/>
            <person name="Tice H."/>
            <person name="Pitluck S."/>
            <person name="Chertkov O."/>
            <person name="Brettin T."/>
            <person name="Bruce D."/>
            <person name="Detter J.C."/>
            <person name="Han C."/>
            <person name="Schmutz J."/>
            <person name="Larimer F."/>
            <person name="Land M."/>
            <person name="Hauser L."/>
            <person name="Kyrpides N."/>
            <person name="Kim E."/>
            <person name="Zhao J.-S.Z."/>
            <person name="Manno D."/>
            <person name="Hawari J."/>
            <person name="Richardson P."/>
        </authorList>
    </citation>
    <scope>NUCLEOTIDE SEQUENCE [LARGE SCALE GENOMIC DNA]</scope>
    <source>
        <strain evidence="2">ATCC 700345 / ANG-SQ1</strain>
    </source>
</reference>